<dbReference type="Proteomes" id="UP000248311">
    <property type="component" value="Unassembled WGS sequence"/>
</dbReference>
<organism evidence="1 2">
    <name type="scientific">Pseudoroseicyclus aestuarii</name>
    <dbReference type="NCBI Taxonomy" id="1795041"/>
    <lineage>
        <taxon>Bacteria</taxon>
        <taxon>Pseudomonadati</taxon>
        <taxon>Pseudomonadota</taxon>
        <taxon>Alphaproteobacteria</taxon>
        <taxon>Rhodobacterales</taxon>
        <taxon>Paracoccaceae</taxon>
        <taxon>Pseudoroseicyclus</taxon>
    </lineage>
</organism>
<dbReference type="EMBL" id="QJTE01000001">
    <property type="protein sequence ID" value="PYE85885.1"/>
    <property type="molecule type" value="Genomic_DNA"/>
</dbReference>
<gene>
    <name evidence="1" type="ORF">DFP88_101559</name>
</gene>
<dbReference type="AlphaFoldDB" id="A0A318SX22"/>
<comment type="caution">
    <text evidence="1">The sequence shown here is derived from an EMBL/GenBank/DDBJ whole genome shotgun (WGS) entry which is preliminary data.</text>
</comment>
<evidence type="ECO:0008006" key="3">
    <source>
        <dbReference type="Google" id="ProtNLM"/>
    </source>
</evidence>
<evidence type="ECO:0000313" key="2">
    <source>
        <dbReference type="Proteomes" id="UP000248311"/>
    </source>
</evidence>
<keyword evidence="2" id="KW-1185">Reference proteome</keyword>
<proteinExistence type="predicted"/>
<evidence type="ECO:0000313" key="1">
    <source>
        <dbReference type="EMBL" id="PYE85885.1"/>
    </source>
</evidence>
<protein>
    <recommendedName>
        <fullName evidence="3">Dihydroorotate dehydrogenase</fullName>
    </recommendedName>
</protein>
<dbReference type="RefSeq" id="WP_110812897.1">
    <property type="nucleotide sequence ID" value="NZ_QJTE01000001.1"/>
</dbReference>
<name>A0A318SX22_9RHOB</name>
<sequence length="126" mass="12330">MSDRIETPPGGAAGDARAEDALDALLGEVSQRAEAPGEALMARIAAQGRAMQPRPGAAAPSGQGAGWLRALLGGWPVAGGLAAAAAAGVMIGGAPPAALTAFASDVMGQTVSYSLLSDADLYGLED</sequence>
<accession>A0A318SX22</accession>
<reference evidence="1 2" key="1">
    <citation type="submission" date="2018-06" db="EMBL/GenBank/DDBJ databases">
        <title>Genomic Encyclopedia of Type Strains, Phase III (KMG-III): the genomes of soil and plant-associated and newly described type strains.</title>
        <authorList>
            <person name="Whitman W."/>
        </authorList>
    </citation>
    <scope>NUCLEOTIDE SEQUENCE [LARGE SCALE GENOMIC DNA]</scope>
    <source>
        <strain evidence="1 2">CECT 9025</strain>
    </source>
</reference>